<evidence type="ECO:0000259" key="10">
    <source>
        <dbReference type="PROSITE" id="PS50110"/>
    </source>
</evidence>
<dbReference type="GO" id="GO:0005737">
    <property type="term" value="C:cytoplasm"/>
    <property type="evidence" value="ECO:0007669"/>
    <property type="project" value="UniProtKB-SubCell"/>
</dbReference>
<dbReference type="SUPFAM" id="SSF46689">
    <property type="entry name" value="Homeodomain-like"/>
    <property type="match status" value="2"/>
</dbReference>
<dbReference type="InterPro" id="IPR001789">
    <property type="entry name" value="Sig_transdc_resp-reg_receiver"/>
</dbReference>
<dbReference type="PROSITE" id="PS00041">
    <property type="entry name" value="HTH_ARAC_FAMILY_1"/>
    <property type="match status" value="1"/>
</dbReference>
<keyword evidence="7" id="KW-0804">Transcription</keyword>
<feature type="modified residue" description="4-aspartylphosphate" evidence="8">
    <location>
        <position position="59"/>
    </location>
</feature>
<dbReference type="InterPro" id="IPR018060">
    <property type="entry name" value="HTH_AraC"/>
</dbReference>
<dbReference type="Pfam" id="PF00072">
    <property type="entry name" value="Response_reg"/>
    <property type="match status" value="1"/>
</dbReference>
<evidence type="ECO:0000256" key="3">
    <source>
        <dbReference type="ARBA" id="ARBA00022553"/>
    </source>
</evidence>
<gene>
    <name evidence="11" type="ORF">DES38_11342</name>
</gene>
<keyword evidence="2" id="KW-0963">Cytoplasm</keyword>
<keyword evidence="3 8" id="KW-0597">Phosphoprotein</keyword>
<proteinExistence type="predicted"/>
<name>A0A2V3W5K6_9BACI</name>
<dbReference type="InterPro" id="IPR018062">
    <property type="entry name" value="HTH_AraC-typ_CS"/>
</dbReference>
<dbReference type="InterPro" id="IPR009057">
    <property type="entry name" value="Homeodomain-like_sf"/>
</dbReference>
<comment type="subcellular location">
    <subcellularLocation>
        <location evidence="1">Cytoplasm</location>
    </subcellularLocation>
</comment>
<evidence type="ECO:0000259" key="9">
    <source>
        <dbReference type="PROSITE" id="PS01124"/>
    </source>
</evidence>
<keyword evidence="4" id="KW-0902">Two-component regulatory system</keyword>
<evidence type="ECO:0000256" key="6">
    <source>
        <dbReference type="ARBA" id="ARBA00023125"/>
    </source>
</evidence>
<organism evidence="11 12">
    <name type="scientific">Streptohalobacillus salinus</name>
    <dbReference type="NCBI Taxonomy" id="621096"/>
    <lineage>
        <taxon>Bacteria</taxon>
        <taxon>Bacillati</taxon>
        <taxon>Bacillota</taxon>
        <taxon>Bacilli</taxon>
        <taxon>Bacillales</taxon>
        <taxon>Bacillaceae</taxon>
        <taxon>Streptohalobacillus</taxon>
    </lineage>
</organism>
<dbReference type="OrthoDB" id="342399at2"/>
<dbReference type="InterPro" id="IPR020449">
    <property type="entry name" value="Tscrpt_reg_AraC-type_HTH"/>
</dbReference>
<dbReference type="PANTHER" id="PTHR42713:SF3">
    <property type="entry name" value="TRANSCRIPTIONAL REGULATORY PROTEIN HPTR"/>
    <property type="match status" value="1"/>
</dbReference>
<dbReference type="SMART" id="SM00342">
    <property type="entry name" value="HTH_ARAC"/>
    <property type="match status" value="1"/>
</dbReference>
<dbReference type="PRINTS" id="PR00032">
    <property type="entry name" value="HTHARAC"/>
</dbReference>
<dbReference type="GO" id="GO:0003700">
    <property type="term" value="F:DNA-binding transcription factor activity"/>
    <property type="evidence" value="ECO:0007669"/>
    <property type="project" value="InterPro"/>
</dbReference>
<dbReference type="PANTHER" id="PTHR42713">
    <property type="entry name" value="HISTIDINE KINASE-RELATED"/>
    <property type="match status" value="1"/>
</dbReference>
<comment type="caution">
    <text evidence="11">The sequence shown here is derived from an EMBL/GenBank/DDBJ whole genome shotgun (WGS) entry which is preliminary data.</text>
</comment>
<evidence type="ECO:0000256" key="8">
    <source>
        <dbReference type="PROSITE-ProRule" id="PRU00169"/>
    </source>
</evidence>
<dbReference type="GO" id="GO:0043565">
    <property type="term" value="F:sequence-specific DNA binding"/>
    <property type="evidence" value="ECO:0007669"/>
    <property type="project" value="InterPro"/>
</dbReference>
<evidence type="ECO:0000313" key="11">
    <source>
        <dbReference type="EMBL" id="PXW88311.1"/>
    </source>
</evidence>
<dbReference type="InterPro" id="IPR051552">
    <property type="entry name" value="HptR"/>
</dbReference>
<dbReference type="Gene3D" id="1.10.10.60">
    <property type="entry name" value="Homeodomain-like"/>
    <property type="match status" value="2"/>
</dbReference>
<dbReference type="InterPro" id="IPR011006">
    <property type="entry name" value="CheY-like_superfamily"/>
</dbReference>
<feature type="domain" description="Response regulatory" evidence="10">
    <location>
        <begin position="7"/>
        <end position="124"/>
    </location>
</feature>
<keyword evidence="5" id="KW-0805">Transcription regulation</keyword>
<evidence type="ECO:0000256" key="1">
    <source>
        <dbReference type="ARBA" id="ARBA00004496"/>
    </source>
</evidence>
<evidence type="ECO:0000256" key="5">
    <source>
        <dbReference type="ARBA" id="ARBA00023015"/>
    </source>
</evidence>
<dbReference type="Pfam" id="PF12833">
    <property type="entry name" value="HTH_18"/>
    <property type="match status" value="1"/>
</dbReference>
<sequence>MGNHYYKVMIVDDELLIRQGILHYINWQEEGFQIIGEASNGKEALAMIASEQPDIIITDIVMPVMNGMAFIQHVKEQYPTIEFIVLSSFADFDYVRATFKSGVVDYILKPKLDAVTLLEALHRVTDSIEKETKTPSNKATIDLKQTLKKLINHYQIDEDIGTLDAQFLDPQFILVEERRHFPNKDQEKGVALSDDATKVILIEDDEQQSLYLINTTPEAIKAISQRAKEMAHVSYLISDAFTSLEQLHTRFQADIQLLRQAYFYLSNQTVLTKDRLPERKIYASMFDLNIFLLLFKQNKLTEATAYLDTHLEQIQADYLYDANELKNFLGNALFNVTIALTALKKETKTLEHKKYQYFNAINHATTFDAAVDHFYRFIGEVRAIVDETKPQPSNNMAQLLNYIDTHYDQSLTLTELADAFHFNPSYLSSYFSNHHNQGFSDYLTSVRINKAKQLLTDSDLSIADIGSMVGYGDHSYFCKVFKKQTDFSPSKYRKVQ</sequence>
<dbReference type="SUPFAM" id="SSF52172">
    <property type="entry name" value="CheY-like"/>
    <property type="match status" value="1"/>
</dbReference>
<keyword evidence="6" id="KW-0238">DNA-binding</keyword>
<dbReference type="AlphaFoldDB" id="A0A2V3W5K6"/>
<dbReference type="PROSITE" id="PS01124">
    <property type="entry name" value="HTH_ARAC_FAMILY_2"/>
    <property type="match status" value="1"/>
</dbReference>
<dbReference type="Proteomes" id="UP000247922">
    <property type="component" value="Unassembled WGS sequence"/>
</dbReference>
<dbReference type="PROSITE" id="PS50110">
    <property type="entry name" value="RESPONSE_REGULATORY"/>
    <property type="match status" value="1"/>
</dbReference>
<keyword evidence="12" id="KW-1185">Reference proteome</keyword>
<accession>A0A2V3W5K6</accession>
<evidence type="ECO:0000256" key="7">
    <source>
        <dbReference type="ARBA" id="ARBA00023163"/>
    </source>
</evidence>
<dbReference type="CDD" id="cd17536">
    <property type="entry name" value="REC_YesN-like"/>
    <property type="match status" value="1"/>
</dbReference>
<feature type="domain" description="HTH araC/xylS-type" evidence="9">
    <location>
        <begin position="397"/>
        <end position="495"/>
    </location>
</feature>
<dbReference type="SMART" id="SM00448">
    <property type="entry name" value="REC"/>
    <property type="match status" value="1"/>
</dbReference>
<evidence type="ECO:0000313" key="12">
    <source>
        <dbReference type="Proteomes" id="UP000247922"/>
    </source>
</evidence>
<dbReference type="EMBL" id="QJJR01000013">
    <property type="protein sequence ID" value="PXW88311.1"/>
    <property type="molecule type" value="Genomic_DNA"/>
</dbReference>
<evidence type="ECO:0000256" key="4">
    <source>
        <dbReference type="ARBA" id="ARBA00023012"/>
    </source>
</evidence>
<dbReference type="RefSeq" id="WP_110251946.1">
    <property type="nucleotide sequence ID" value="NZ_QJJR01000013.1"/>
</dbReference>
<reference evidence="11 12" key="1">
    <citation type="submission" date="2018-05" db="EMBL/GenBank/DDBJ databases">
        <title>Genomic Encyclopedia of Type Strains, Phase IV (KMG-IV): sequencing the most valuable type-strain genomes for metagenomic binning, comparative biology and taxonomic classification.</title>
        <authorList>
            <person name="Goeker M."/>
        </authorList>
    </citation>
    <scope>NUCLEOTIDE SEQUENCE [LARGE SCALE GENOMIC DNA]</scope>
    <source>
        <strain evidence="11 12">DSM 22440</strain>
    </source>
</reference>
<dbReference type="Gene3D" id="3.40.50.2300">
    <property type="match status" value="1"/>
</dbReference>
<evidence type="ECO:0000256" key="2">
    <source>
        <dbReference type="ARBA" id="ARBA00022490"/>
    </source>
</evidence>
<dbReference type="GO" id="GO:0000160">
    <property type="term" value="P:phosphorelay signal transduction system"/>
    <property type="evidence" value="ECO:0007669"/>
    <property type="project" value="UniProtKB-KW"/>
</dbReference>
<protein>
    <submittedName>
        <fullName evidence="11">AraC family two component transcriptional regulator</fullName>
    </submittedName>
</protein>